<dbReference type="InterPro" id="IPR027310">
    <property type="entry name" value="Profilin_CS"/>
</dbReference>
<organism evidence="8 9">
    <name type="scientific">Cardamine amara subsp. amara</name>
    <dbReference type="NCBI Taxonomy" id="228776"/>
    <lineage>
        <taxon>Eukaryota</taxon>
        <taxon>Viridiplantae</taxon>
        <taxon>Streptophyta</taxon>
        <taxon>Embryophyta</taxon>
        <taxon>Tracheophyta</taxon>
        <taxon>Spermatophyta</taxon>
        <taxon>Magnoliopsida</taxon>
        <taxon>eudicotyledons</taxon>
        <taxon>Gunneridae</taxon>
        <taxon>Pentapetalae</taxon>
        <taxon>rosids</taxon>
        <taxon>malvids</taxon>
        <taxon>Brassicales</taxon>
        <taxon>Brassicaceae</taxon>
        <taxon>Cardamineae</taxon>
        <taxon>Cardamine</taxon>
    </lineage>
</organism>
<dbReference type="FunFam" id="3.30.450.30:FF:000001">
    <property type="entry name" value="Profilin"/>
    <property type="match status" value="1"/>
</dbReference>
<dbReference type="CDD" id="cd00148">
    <property type="entry name" value="PROF"/>
    <property type="match status" value="1"/>
</dbReference>
<dbReference type="InterPro" id="IPR036140">
    <property type="entry name" value="PFN_sf"/>
</dbReference>
<evidence type="ECO:0000256" key="4">
    <source>
        <dbReference type="ARBA" id="ARBA00023203"/>
    </source>
</evidence>
<dbReference type="SMART" id="SM00392">
    <property type="entry name" value="PROF"/>
    <property type="match status" value="1"/>
</dbReference>
<evidence type="ECO:0000313" key="9">
    <source>
        <dbReference type="Proteomes" id="UP001558713"/>
    </source>
</evidence>
<dbReference type="SUPFAM" id="SSF55770">
    <property type="entry name" value="Profilin (actin-binding protein)"/>
    <property type="match status" value="1"/>
</dbReference>
<evidence type="ECO:0000256" key="3">
    <source>
        <dbReference type="ARBA" id="ARBA00022490"/>
    </source>
</evidence>
<keyword evidence="4 7" id="KW-0009">Actin-binding</keyword>
<dbReference type="AlphaFoldDB" id="A0ABD1AVL9"/>
<dbReference type="PANTHER" id="PTHR11604">
    <property type="entry name" value="PROFILIN"/>
    <property type="match status" value="1"/>
</dbReference>
<dbReference type="PROSITE" id="PS00414">
    <property type="entry name" value="PROFILIN"/>
    <property type="match status" value="1"/>
</dbReference>
<reference evidence="8 9" key="1">
    <citation type="submission" date="2024-04" db="EMBL/GenBank/DDBJ databases">
        <title>Genome assembly C_amara_ONT_v2.</title>
        <authorList>
            <person name="Yant L."/>
            <person name="Moore C."/>
            <person name="Slenker M."/>
        </authorList>
    </citation>
    <scope>NUCLEOTIDE SEQUENCE [LARGE SCALE GENOMIC DNA]</scope>
    <source>
        <tissue evidence="8">Leaf</tissue>
    </source>
</reference>
<dbReference type="Gene3D" id="3.30.450.30">
    <property type="entry name" value="Dynein light chain 2a, cytoplasmic"/>
    <property type="match status" value="1"/>
</dbReference>
<evidence type="ECO:0000256" key="1">
    <source>
        <dbReference type="ARBA" id="ARBA00004245"/>
    </source>
</evidence>
<protein>
    <recommendedName>
        <fullName evidence="7">Profilin</fullName>
    </recommendedName>
</protein>
<evidence type="ECO:0000256" key="5">
    <source>
        <dbReference type="ARBA" id="ARBA00023212"/>
    </source>
</evidence>
<dbReference type="InterPro" id="IPR048278">
    <property type="entry name" value="PFN"/>
</dbReference>
<dbReference type="EMBL" id="JBANAX010000453">
    <property type="protein sequence ID" value="KAL1208334.1"/>
    <property type="molecule type" value="Genomic_DNA"/>
</dbReference>
<dbReference type="GO" id="GO:0005856">
    <property type="term" value="C:cytoskeleton"/>
    <property type="evidence" value="ECO:0007669"/>
    <property type="project" value="UniProtKB-SubCell"/>
</dbReference>
<sequence length="131" mass="14136">MSWQSYVDDHLMCEVEGNFLAAAAILGQDGSVWAQSDKFPQLTPAETTGIMKDFEEPGFLAPTGLFLGGEKYMVIQGEPGAVIRGKKGPGGVTIKKTNQAMVFGIYDEPMTGGQCNLVVERLGDYLIESDL</sequence>
<evidence type="ECO:0000313" key="8">
    <source>
        <dbReference type="EMBL" id="KAL1208334.1"/>
    </source>
</evidence>
<proteinExistence type="inferred from homology"/>
<evidence type="ECO:0000256" key="7">
    <source>
        <dbReference type="RuleBase" id="RU003909"/>
    </source>
</evidence>
<comment type="caution">
    <text evidence="8">The sequence shown here is derived from an EMBL/GenBank/DDBJ whole genome shotgun (WGS) entry which is preliminary data.</text>
</comment>
<comment type="subunit">
    <text evidence="6">Occurs in many kinds of cells as a complex with monomeric actin in a 1:1 ratio.</text>
</comment>
<accession>A0ABD1AVL9</accession>
<gene>
    <name evidence="8" type="ORF">V5N11_033807</name>
</gene>
<dbReference type="GO" id="GO:0003779">
    <property type="term" value="F:actin binding"/>
    <property type="evidence" value="ECO:0007669"/>
    <property type="project" value="UniProtKB-KW"/>
</dbReference>
<evidence type="ECO:0000256" key="6">
    <source>
        <dbReference type="RuleBase" id="RU003908"/>
    </source>
</evidence>
<dbReference type="PRINTS" id="PR01640">
    <property type="entry name" value="PROFILINPLNT"/>
</dbReference>
<dbReference type="PRINTS" id="PR00392">
    <property type="entry name" value="PROFILIN"/>
</dbReference>
<dbReference type="PANTHER" id="PTHR11604:SF24">
    <property type="entry name" value="PROFILIN-1-RELATED"/>
    <property type="match status" value="1"/>
</dbReference>
<dbReference type="Pfam" id="PF00235">
    <property type="entry name" value="Profilin"/>
    <property type="match status" value="1"/>
</dbReference>
<dbReference type="Proteomes" id="UP001558713">
    <property type="component" value="Unassembled WGS sequence"/>
</dbReference>
<evidence type="ECO:0000256" key="2">
    <source>
        <dbReference type="ARBA" id="ARBA00010058"/>
    </source>
</evidence>
<name>A0ABD1AVL9_CARAN</name>
<comment type="subcellular location">
    <subcellularLocation>
        <location evidence="1">Cytoplasm</location>
        <location evidence="1">Cytoskeleton</location>
    </subcellularLocation>
</comment>
<comment type="function">
    <text evidence="6">Binds to actin and affects the structure of the cytoskeleton. At high concentrations, profilin prevents the polymerization of actin, whereas it enhances it at low concentrations.</text>
</comment>
<keyword evidence="3" id="KW-0963">Cytoplasm</keyword>
<keyword evidence="5 6" id="KW-0206">Cytoskeleton</keyword>
<comment type="similarity">
    <text evidence="2 7">Belongs to the profilin family.</text>
</comment>
<keyword evidence="9" id="KW-1185">Reference proteome</keyword>
<dbReference type="InterPro" id="IPR005455">
    <property type="entry name" value="PFN_euk"/>
</dbReference>